<dbReference type="Pfam" id="PF13472">
    <property type="entry name" value="Lipase_GDSL_2"/>
    <property type="match status" value="1"/>
</dbReference>
<evidence type="ECO:0000313" key="5">
    <source>
        <dbReference type="Proteomes" id="UP000234951"/>
    </source>
</evidence>
<dbReference type="Proteomes" id="UP000234951">
    <property type="component" value="Unassembled WGS sequence"/>
</dbReference>
<evidence type="ECO:0000313" key="3">
    <source>
        <dbReference type="EMBL" id="PLR82962.1"/>
    </source>
</evidence>
<keyword evidence="1" id="KW-0812">Transmembrane</keyword>
<keyword evidence="1" id="KW-1133">Transmembrane helix</keyword>
<dbReference type="PANTHER" id="PTHR30383:SF27">
    <property type="entry name" value="SPORE GERMINATION LIPASE LIPC"/>
    <property type="match status" value="1"/>
</dbReference>
<dbReference type="EMBL" id="PGVD01000028">
    <property type="protein sequence ID" value="PLR97033.1"/>
    <property type="molecule type" value="Genomic_DNA"/>
</dbReference>
<reference evidence="4 6" key="2">
    <citation type="submission" date="2017-12" db="EMBL/GenBank/DDBJ databases">
        <title>Comparative Functional Genomics of Dry Heat Resistant strains isolated from the Viking Spacecraft.</title>
        <authorList>
            <person name="Seuylemezian A."/>
            <person name="Cooper K."/>
            <person name="Vaishampayan P."/>
        </authorList>
    </citation>
    <scope>NUCLEOTIDE SEQUENCE [LARGE SCALE GENOMIC DNA]</scope>
    <source>
        <strain evidence="4 6">ATCC 29669</strain>
    </source>
</reference>
<proteinExistence type="predicted"/>
<feature type="domain" description="SGNH hydrolase-type esterase" evidence="2">
    <location>
        <begin position="90"/>
        <end position="278"/>
    </location>
</feature>
<evidence type="ECO:0000313" key="6">
    <source>
        <dbReference type="Proteomes" id="UP000235114"/>
    </source>
</evidence>
<organism evidence="3 5">
    <name type="scientific">Bacillus canaveralius</name>
    <dbReference type="NCBI Taxonomy" id="1403243"/>
    <lineage>
        <taxon>Bacteria</taxon>
        <taxon>Bacillati</taxon>
        <taxon>Bacillota</taxon>
        <taxon>Bacilli</taxon>
        <taxon>Bacillales</taxon>
        <taxon>Bacillaceae</taxon>
        <taxon>Bacillus</taxon>
    </lineage>
</organism>
<dbReference type="Proteomes" id="UP000235114">
    <property type="component" value="Unassembled WGS sequence"/>
</dbReference>
<dbReference type="InterPro" id="IPR036514">
    <property type="entry name" value="SGNH_hydro_sf"/>
</dbReference>
<sequence>MPATMSLTIYHTYPFKLVYLPPEGVFYLQNEKGAIWVRKNLIQAVSLLSGICLLLLLFGFGLTIQNPEKESVSMDMPEVTADEDGKHILAIGDSLTRGFGDSKGQGYTGYLIEHLQESSNDKITLQNLAISGSSTDQWLEQVKQKKVQRQVKRADVILITIGANDLFQEGKTINNFNTQTVDELRKQYLVNLQEILTELRTLNAQAPIFFIGLYNPLIDTNNADLITRVVRQWNYETSLLLDKYHKTVFVPVFDLFQSNVNDYLYKDKFHPNTKGYKLIAKRITPLVEKGA</sequence>
<dbReference type="Gene3D" id="3.40.50.1110">
    <property type="entry name" value="SGNH hydrolase"/>
    <property type="match status" value="1"/>
</dbReference>
<keyword evidence="1" id="KW-0472">Membrane</keyword>
<evidence type="ECO:0000256" key="1">
    <source>
        <dbReference type="SAM" id="Phobius"/>
    </source>
</evidence>
<reference evidence="3 5" key="1">
    <citation type="submission" date="2017-11" db="EMBL/GenBank/DDBJ databases">
        <title>Comparitive Functional Genomics of Dry Heat Resistant strains isolated from the Viking Spacecraft.</title>
        <authorList>
            <person name="Seuylemezian A."/>
            <person name="Cooper K."/>
            <person name="Vaishampayan P."/>
        </authorList>
    </citation>
    <scope>NUCLEOTIDE SEQUENCE [LARGE SCALE GENOMIC DNA]</scope>
    <source>
        <strain evidence="3 5">M4.6</strain>
    </source>
</reference>
<dbReference type="EMBL" id="PGVA01000024">
    <property type="protein sequence ID" value="PLR82962.1"/>
    <property type="molecule type" value="Genomic_DNA"/>
</dbReference>
<evidence type="ECO:0000259" key="2">
    <source>
        <dbReference type="Pfam" id="PF13472"/>
    </source>
</evidence>
<dbReference type="OrthoDB" id="252349at2"/>
<dbReference type="InterPro" id="IPR051532">
    <property type="entry name" value="Ester_Hydrolysis_Enzymes"/>
</dbReference>
<dbReference type="AlphaFoldDB" id="A0A2N5GM76"/>
<evidence type="ECO:0000313" key="4">
    <source>
        <dbReference type="EMBL" id="PLR97033.1"/>
    </source>
</evidence>
<dbReference type="PANTHER" id="PTHR30383">
    <property type="entry name" value="THIOESTERASE 1/PROTEASE 1/LYSOPHOSPHOLIPASE L1"/>
    <property type="match status" value="1"/>
</dbReference>
<name>A0A2N5GM76_9BACI</name>
<comment type="caution">
    <text evidence="3">The sequence shown here is derived from an EMBL/GenBank/DDBJ whole genome shotgun (WGS) entry which is preliminary data.</text>
</comment>
<dbReference type="GO" id="GO:0004622">
    <property type="term" value="F:phosphatidylcholine lysophospholipase activity"/>
    <property type="evidence" value="ECO:0007669"/>
    <property type="project" value="TreeGrafter"/>
</dbReference>
<gene>
    <name evidence="3" type="ORF">CU635_10830</name>
    <name evidence="4" type="ORF">CVD25_10365</name>
</gene>
<keyword evidence="6" id="KW-1185">Reference proteome</keyword>
<feature type="transmembrane region" description="Helical" evidence="1">
    <location>
        <begin position="41"/>
        <end position="64"/>
    </location>
</feature>
<accession>A0A2N5GM76</accession>
<dbReference type="SUPFAM" id="SSF52266">
    <property type="entry name" value="SGNH hydrolase"/>
    <property type="match status" value="1"/>
</dbReference>
<dbReference type="InterPro" id="IPR013830">
    <property type="entry name" value="SGNH_hydro"/>
</dbReference>
<protein>
    <submittedName>
        <fullName evidence="3">GDSL family lipase</fullName>
    </submittedName>
</protein>